<gene>
    <name evidence="2" type="ORF">ACFSW4_11505</name>
</gene>
<accession>A0ABW5QCJ2</accession>
<reference evidence="3" key="1">
    <citation type="journal article" date="2019" name="Int. J. Syst. Evol. Microbiol.">
        <title>The Global Catalogue of Microorganisms (GCM) 10K type strain sequencing project: providing services to taxonomists for standard genome sequencing and annotation.</title>
        <authorList>
            <consortium name="The Broad Institute Genomics Platform"/>
            <consortium name="The Broad Institute Genome Sequencing Center for Infectious Disease"/>
            <person name="Wu L."/>
            <person name="Ma J."/>
        </authorList>
    </citation>
    <scope>NUCLEOTIDE SEQUENCE [LARGE SCALE GENOMIC DNA]</scope>
    <source>
        <strain evidence="3">TISTR 1571</strain>
    </source>
</reference>
<dbReference type="EMBL" id="JBHUMZ010000025">
    <property type="protein sequence ID" value="MFD2639497.1"/>
    <property type="molecule type" value="Genomic_DNA"/>
</dbReference>
<keyword evidence="1" id="KW-0812">Transmembrane</keyword>
<keyword evidence="3" id="KW-1185">Reference proteome</keyword>
<sequence>MFNKTKYLLIILTVTLQISAIVAIFYNTTLAVTLAVLYLVALILLILLFVYERRIEKKGELNYDDLDY</sequence>
<feature type="transmembrane region" description="Helical" evidence="1">
    <location>
        <begin position="32"/>
        <end position="51"/>
    </location>
</feature>
<evidence type="ECO:0000313" key="2">
    <source>
        <dbReference type="EMBL" id="MFD2639497.1"/>
    </source>
</evidence>
<keyword evidence="1" id="KW-1133">Transmembrane helix</keyword>
<organism evidence="2 3">
    <name type="scientific">Piscibacillus salipiscarius</name>
    <dbReference type="NCBI Taxonomy" id="299480"/>
    <lineage>
        <taxon>Bacteria</taxon>
        <taxon>Bacillati</taxon>
        <taxon>Bacillota</taxon>
        <taxon>Bacilli</taxon>
        <taxon>Bacillales</taxon>
        <taxon>Bacillaceae</taxon>
        <taxon>Piscibacillus</taxon>
    </lineage>
</organism>
<keyword evidence="1" id="KW-0472">Membrane</keyword>
<comment type="caution">
    <text evidence="2">The sequence shown here is derived from an EMBL/GenBank/DDBJ whole genome shotgun (WGS) entry which is preliminary data.</text>
</comment>
<proteinExistence type="predicted"/>
<name>A0ABW5QCJ2_9BACI</name>
<evidence type="ECO:0000313" key="3">
    <source>
        <dbReference type="Proteomes" id="UP001597452"/>
    </source>
</evidence>
<feature type="transmembrane region" description="Helical" evidence="1">
    <location>
        <begin position="7"/>
        <end position="26"/>
    </location>
</feature>
<dbReference type="RefSeq" id="WP_054754467.1">
    <property type="nucleotide sequence ID" value="NZ_JBHUMZ010000025.1"/>
</dbReference>
<protein>
    <submittedName>
        <fullName evidence="2">Uncharacterized protein</fullName>
    </submittedName>
</protein>
<evidence type="ECO:0000256" key="1">
    <source>
        <dbReference type="SAM" id="Phobius"/>
    </source>
</evidence>
<dbReference type="Proteomes" id="UP001597452">
    <property type="component" value="Unassembled WGS sequence"/>
</dbReference>